<organism evidence="1 2">
    <name type="scientific">Thomasclavelia cocleata</name>
    <dbReference type="NCBI Taxonomy" id="69824"/>
    <lineage>
        <taxon>Bacteria</taxon>
        <taxon>Bacillati</taxon>
        <taxon>Bacillota</taxon>
        <taxon>Erysipelotrichia</taxon>
        <taxon>Erysipelotrichales</taxon>
        <taxon>Coprobacillaceae</taxon>
        <taxon>Thomasclavelia</taxon>
    </lineage>
</organism>
<dbReference type="Proteomes" id="UP000198558">
    <property type="component" value="Unassembled WGS sequence"/>
</dbReference>
<dbReference type="AlphaFoldDB" id="A0A1I0BDL3"/>
<dbReference type="GeneID" id="78287129"/>
<sequence length="69" mass="7865">MSYPCIENFFKECDSCGLCNNIKPITCPKCGEELINGDELFFEEFSDNIIGCTKCIYVKNVEDYACEET</sequence>
<evidence type="ECO:0000313" key="2">
    <source>
        <dbReference type="Proteomes" id="UP000198558"/>
    </source>
</evidence>
<name>A0A1I0BDL3_9FIRM</name>
<proteinExistence type="predicted"/>
<keyword evidence="2" id="KW-1185">Reference proteome</keyword>
<dbReference type="EMBL" id="FOIN01000001">
    <property type="protein sequence ID" value="SET05036.1"/>
    <property type="molecule type" value="Genomic_DNA"/>
</dbReference>
<dbReference type="RefSeq" id="WP_092351352.1">
    <property type="nucleotide sequence ID" value="NZ_FOIN01000001.1"/>
</dbReference>
<gene>
    <name evidence="1" type="ORF">SAMN04489758_10183</name>
</gene>
<protein>
    <submittedName>
        <fullName evidence="1">Uncharacterized protein</fullName>
    </submittedName>
</protein>
<accession>A0A1I0BDL3</accession>
<evidence type="ECO:0000313" key="1">
    <source>
        <dbReference type="EMBL" id="SET05036.1"/>
    </source>
</evidence>
<reference evidence="2" key="1">
    <citation type="submission" date="2016-10" db="EMBL/GenBank/DDBJ databases">
        <authorList>
            <person name="Varghese N."/>
            <person name="Submissions S."/>
        </authorList>
    </citation>
    <scope>NUCLEOTIDE SEQUENCE [LARGE SCALE GENOMIC DNA]</scope>
    <source>
        <strain evidence="2">DSM 1551</strain>
    </source>
</reference>